<dbReference type="Gene3D" id="3.40.50.300">
    <property type="entry name" value="P-loop containing nucleotide triphosphate hydrolases"/>
    <property type="match status" value="1"/>
</dbReference>
<dbReference type="GO" id="GO:0003924">
    <property type="term" value="F:GTPase activity"/>
    <property type="evidence" value="ECO:0007669"/>
    <property type="project" value="InterPro"/>
</dbReference>
<dbReference type="EMBL" id="JAKZEL010000008">
    <property type="protein sequence ID" value="KAI4541650.1"/>
    <property type="molecule type" value="Genomic_DNA"/>
</dbReference>
<evidence type="ECO:0000313" key="3">
    <source>
        <dbReference type="EMBL" id="KAI4541650.1"/>
    </source>
</evidence>
<evidence type="ECO:0000256" key="2">
    <source>
        <dbReference type="ARBA" id="ARBA00023134"/>
    </source>
</evidence>
<dbReference type="GO" id="GO:0007165">
    <property type="term" value="P:signal transduction"/>
    <property type="evidence" value="ECO:0007669"/>
    <property type="project" value="InterPro"/>
</dbReference>
<dbReference type="PANTHER" id="PTHR24070">
    <property type="entry name" value="RAS, DI-RAS, AND RHEB FAMILY MEMBERS OF SMALL GTPASE SUPERFAMILY"/>
    <property type="match status" value="1"/>
</dbReference>
<keyword evidence="1" id="KW-0547">Nucleotide-binding</keyword>
<gene>
    <name evidence="3" type="ORF">MG293_008792</name>
</gene>
<proteinExistence type="predicted"/>
<dbReference type="AlphaFoldDB" id="A0AAD4UCP8"/>
<keyword evidence="4" id="KW-1185">Reference proteome</keyword>
<dbReference type="GO" id="GO:0005525">
    <property type="term" value="F:GTP binding"/>
    <property type="evidence" value="ECO:0007669"/>
    <property type="project" value="UniProtKB-KW"/>
</dbReference>
<evidence type="ECO:0000313" key="4">
    <source>
        <dbReference type="Proteomes" id="UP001214576"/>
    </source>
</evidence>
<dbReference type="InterPro" id="IPR027417">
    <property type="entry name" value="P-loop_NTPase"/>
</dbReference>
<evidence type="ECO:0000256" key="1">
    <source>
        <dbReference type="ARBA" id="ARBA00022741"/>
    </source>
</evidence>
<dbReference type="Proteomes" id="UP001214576">
    <property type="component" value="Unassembled WGS sequence"/>
</dbReference>
<comment type="caution">
    <text evidence="3">The sequence shown here is derived from an EMBL/GenBank/DDBJ whole genome shotgun (WGS) entry which is preliminary data.</text>
</comment>
<dbReference type="GO" id="GO:0016020">
    <property type="term" value="C:membrane"/>
    <property type="evidence" value="ECO:0007669"/>
    <property type="project" value="InterPro"/>
</dbReference>
<accession>A0AAD4UCP8</accession>
<dbReference type="InterPro" id="IPR020849">
    <property type="entry name" value="Small_GTPase_Ras-type"/>
</dbReference>
<protein>
    <submittedName>
        <fullName evidence="3">Uncharacterized protein</fullName>
    </submittedName>
</protein>
<organism evidence="3 4">
    <name type="scientific">Ovis ammon polii</name>
    <dbReference type="NCBI Taxonomy" id="230172"/>
    <lineage>
        <taxon>Eukaryota</taxon>
        <taxon>Metazoa</taxon>
        <taxon>Chordata</taxon>
        <taxon>Craniata</taxon>
        <taxon>Vertebrata</taxon>
        <taxon>Euteleostomi</taxon>
        <taxon>Mammalia</taxon>
        <taxon>Eutheria</taxon>
        <taxon>Laurasiatheria</taxon>
        <taxon>Artiodactyla</taxon>
        <taxon>Ruminantia</taxon>
        <taxon>Pecora</taxon>
        <taxon>Bovidae</taxon>
        <taxon>Caprinae</taxon>
        <taxon>Ovis</taxon>
    </lineage>
</organism>
<sequence length="177" mass="19525">MRNSALTTQLIENHPVDDNAAMEVLGAQEERGKVPSYEGWLPLSSYWKQVVTDGETCLLDTAGQESQHHGDQYMSTREGFPLGACISNTKSFKGIHQPWRADHWPSGASCPLCGPKCSPAHRLPTGSRLPPCREQIKWVKASDGIPVVLVGNKCDLVMVPWSLSRPEPHPKLQCSLQ</sequence>
<keyword evidence="2" id="KW-0342">GTP-binding</keyword>
<dbReference type="PROSITE" id="PS51421">
    <property type="entry name" value="RAS"/>
    <property type="match status" value="1"/>
</dbReference>
<dbReference type="InterPro" id="IPR001806">
    <property type="entry name" value="Small_GTPase"/>
</dbReference>
<reference evidence="3" key="1">
    <citation type="submission" date="2022-03" db="EMBL/GenBank/DDBJ databases">
        <title>Genomic analyses of argali, domestic sheep and their hybrids provide insights into chromosomal evolution, heterosis and genetic basis of agronomic traits.</title>
        <authorList>
            <person name="Li M."/>
        </authorList>
    </citation>
    <scope>NUCLEOTIDE SEQUENCE</scope>
    <source>
        <strain evidence="3">CAU-MHL-2022a</strain>
        <tissue evidence="3">Skin</tissue>
    </source>
</reference>
<name>A0AAD4UCP8_OVIAM</name>
<dbReference type="SUPFAM" id="SSF52540">
    <property type="entry name" value="P-loop containing nucleoside triphosphate hydrolases"/>
    <property type="match status" value="1"/>
</dbReference>